<reference evidence="7 8" key="1">
    <citation type="submission" date="2014-05" db="EMBL/GenBank/DDBJ databases">
        <authorList>
            <person name="Rizzardi K."/>
            <person name="Winiecka-Krusnell J."/>
            <person name="Ramliden M."/>
            <person name="Alm E."/>
            <person name="Andersson S."/>
            <person name="Byfors S."/>
        </authorList>
    </citation>
    <scope>NUCLEOTIDE SEQUENCE [LARGE SCALE GENOMIC DNA]</scope>
    <source>
        <strain evidence="7 8">LEGN</strain>
    </source>
</reference>
<keyword evidence="4 5" id="KW-0234">DNA repair</keyword>
<dbReference type="EC" id="3.2.2.-" evidence="5"/>
<dbReference type="AlphaFoldDB" id="A0A0A2SUQ4"/>
<evidence type="ECO:0000313" key="8">
    <source>
        <dbReference type="Proteomes" id="UP000054422"/>
    </source>
</evidence>
<keyword evidence="6" id="KW-1133">Transmembrane helix</keyword>
<dbReference type="FunFam" id="3.10.300.10:FF:000001">
    <property type="entry name" value="Putative 3-methyladenine DNA glycosylase"/>
    <property type="match status" value="1"/>
</dbReference>
<dbReference type="PANTHER" id="PTHR10429">
    <property type="entry name" value="DNA-3-METHYLADENINE GLYCOSYLASE"/>
    <property type="match status" value="1"/>
</dbReference>
<evidence type="ECO:0000256" key="4">
    <source>
        <dbReference type="ARBA" id="ARBA00023204"/>
    </source>
</evidence>
<dbReference type="CDD" id="cd00540">
    <property type="entry name" value="AAG"/>
    <property type="match status" value="1"/>
</dbReference>
<dbReference type="InterPro" id="IPR011034">
    <property type="entry name" value="Formyl_transferase-like_C_sf"/>
</dbReference>
<comment type="similarity">
    <text evidence="1 5">Belongs to the DNA glycosylase MPG family.</text>
</comment>
<dbReference type="EMBL" id="JNCF01000023">
    <property type="protein sequence ID" value="KGP63184.1"/>
    <property type="molecule type" value="Genomic_DNA"/>
</dbReference>
<sequence>MYKLSRSFYERDTVVVAKELLGKYLVHHNGFEERIGRIVEVEAYLGQHDLACHSSKGLTKRTKVMFGPAGYAYIYLIYGMYFCTNVVTEKEGIGSAVLIRALEPIKNIQHRTQGPGLLSKAMQIDSKLNHHDLLSDNFYIADPKIQTVFTIVEKPRIGVHYAKEWANELLRFYIKDNPYISKN</sequence>
<dbReference type="Proteomes" id="UP000054422">
    <property type="component" value="Unassembled WGS sequence"/>
</dbReference>
<dbReference type="HAMAP" id="MF_00527">
    <property type="entry name" value="3MGH"/>
    <property type="match status" value="1"/>
</dbReference>
<keyword evidence="8" id="KW-1185">Reference proteome</keyword>
<evidence type="ECO:0000256" key="2">
    <source>
        <dbReference type="ARBA" id="ARBA00022763"/>
    </source>
</evidence>
<evidence type="ECO:0000256" key="6">
    <source>
        <dbReference type="SAM" id="Phobius"/>
    </source>
</evidence>
<dbReference type="InterPro" id="IPR036995">
    <property type="entry name" value="MPG_sf"/>
</dbReference>
<dbReference type="RefSeq" id="WP_035889529.1">
    <property type="nucleotide sequence ID" value="NZ_JNCF01000023.1"/>
</dbReference>
<dbReference type="GO" id="GO:0003677">
    <property type="term" value="F:DNA binding"/>
    <property type="evidence" value="ECO:0007669"/>
    <property type="project" value="InterPro"/>
</dbReference>
<dbReference type="GO" id="GO:0006284">
    <property type="term" value="P:base-excision repair"/>
    <property type="evidence" value="ECO:0007669"/>
    <property type="project" value="InterPro"/>
</dbReference>
<proteinExistence type="inferred from homology"/>
<feature type="transmembrane region" description="Helical" evidence="6">
    <location>
        <begin position="64"/>
        <end position="82"/>
    </location>
</feature>
<keyword evidence="6" id="KW-0472">Membrane</keyword>
<dbReference type="STRING" id="1498499.EP47_06820"/>
<dbReference type="SUPFAM" id="SSF50486">
    <property type="entry name" value="FMT C-terminal domain-like"/>
    <property type="match status" value="1"/>
</dbReference>
<evidence type="ECO:0000256" key="1">
    <source>
        <dbReference type="ARBA" id="ARBA00009232"/>
    </source>
</evidence>
<dbReference type="OrthoDB" id="9794313at2"/>
<dbReference type="GO" id="GO:0003905">
    <property type="term" value="F:alkylbase DNA N-glycosylase activity"/>
    <property type="evidence" value="ECO:0007669"/>
    <property type="project" value="InterPro"/>
</dbReference>
<organism evidence="7 8">
    <name type="scientific">Legionella norrlandica</name>
    <dbReference type="NCBI Taxonomy" id="1498499"/>
    <lineage>
        <taxon>Bacteria</taxon>
        <taxon>Pseudomonadati</taxon>
        <taxon>Pseudomonadota</taxon>
        <taxon>Gammaproteobacteria</taxon>
        <taxon>Legionellales</taxon>
        <taxon>Legionellaceae</taxon>
        <taxon>Legionella</taxon>
    </lineage>
</organism>
<gene>
    <name evidence="7" type="ORF">EP47_06820</name>
</gene>
<dbReference type="InterPro" id="IPR003180">
    <property type="entry name" value="MPG"/>
</dbReference>
<evidence type="ECO:0000313" key="7">
    <source>
        <dbReference type="EMBL" id="KGP63184.1"/>
    </source>
</evidence>
<evidence type="ECO:0000256" key="3">
    <source>
        <dbReference type="ARBA" id="ARBA00022801"/>
    </source>
</evidence>
<accession>A0A0A2SUQ4</accession>
<dbReference type="NCBIfam" id="TIGR00567">
    <property type="entry name" value="3mg"/>
    <property type="match status" value="1"/>
</dbReference>
<dbReference type="Gene3D" id="3.10.300.10">
    <property type="entry name" value="Methylpurine-DNA glycosylase (MPG)"/>
    <property type="match status" value="1"/>
</dbReference>
<keyword evidence="3 5" id="KW-0378">Hydrolase</keyword>
<name>A0A0A2SUQ4_9GAMM</name>
<dbReference type="PANTHER" id="PTHR10429:SF0">
    <property type="entry name" value="DNA-3-METHYLADENINE GLYCOSYLASE"/>
    <property type="match status" value="1"/>
</dbReference>
<evidence type="ECO:0000256" key="5">
    <source>
        <dbReference type="HAMAP-Rule" id="MF_00527"/>
    </source>
</evidence>
<keyword evidence="6" id="KW-0812">Transmembrane</keyword>
<dbReference type="Pfam" id="PF02245">
    <property type="entry name" value="Pur_DNA_glyco"/>
    <property type="match status" value="1"/>
</dbReference>
<keyword evidence="2 5" id="KW-0227">DNA damage</keyword>
<comment type="caution">
    <text evidence="7">The sequence shown here is derived from an EMBL/GenBank/DDBJ whole genome shotgun (WGS) entry which is preliminary data.</text>
</comment>
<protein>
    <recommendedName>
        <fullName evidence="5">Putative 3-methyladenine DNA glycosylase</fullName>
        <ecNumber evidence="5">3.2.2.-</ecNumber>
    </recommendedName>
</protein>